<accession>A0A6I4TTE9</accession>
<dbReference type="EMBL" id="WTYJ01000001">
    <property type="protein sequence ID" value="MXO98401.1"/>
    <property type="molecule type" value="Genomic_DNA"/>
</dbReference>
<comment type="caution">
    <text evidence="1">The sequence shown here is derived from an EMBL/GenBank/DDBJ whole genome shotgun (WGS) entry which is preliminary data.</text>
</comment>
<dbReference type="InterPro" id="IPR009534">
    <property type="entry name" value="DUF1153"/>
</dbReference>
<keyword evidence="2" id="KW-1185">Reference proteome</keyword>
<dbReference type="OrthoDB" id="9796775at2"/>
<sequence length="107" mass="12238">MSQIEETQPLQVMGPCGEAMGLDDLPPADTIRWVVRRKAEVVYAVTGGLLTVEEAMMRYSLTREEFNSWQRHVERSGLRGLRVRDLQEFRARQAEQQRPIALLTPAV</sequence>
<gene>
    <name evidence="1" type="ORF">GRI97_05305</name>
</gene>
<dbReference type="Proteomes" id="UP000469430">
    <property type="component" value="Unassembled WGS sequence"/>
</dbReference>
<protein>
    <submittedName>
        <fullName evidence="1">DUF1153 domain-containing protein</fullName>
    </submittedName>
</protein>
<dbReference type="SUPFAM" id="SSF48295">
    <property type="entry name" value="TrpR-like"/>
    <property type="match status" value="1"/>
</dbReference>
<dbReference type="Pfam" id="PF06627">
    <property type="entry name" value="DUF1153"/>
    <property type="match status" value="1"/>
</dbReference>
<dbReference type="InterPro" id="IPR036388">
    <property type="entry name" value="WH-like_DNA-bd_sf"/>
</dbReference>
<proteinExistence type="predicted"/>
<dbReference type="Gene3D" id="1.10.10.10">
    <property type="entry name" value="Winged helix-like DNA-binding domain superfamily/Winged helix DNA-binding domain"/>
    <property type="match status" value="1"/>
</dbReference>
<dbReference type="InterPro" id="IPR010921">
    <property type="entry name" value="Trp_repressor/repl_initiator"/>
</dbReference>
<dbReference type="RefSeq" id="WP_161390049.1">
    <property type="nucleotide sequence ID" value="NZ_JBHSCP010000001.1"/>
</dbReference>
<name>A0A6I4TTE9_9SPHN</name>
<organism evidence="1 2">
    <name type="scientific">Croceibacterium xixiisoli</name>
    <dbReference type="NCBI Taxonomy" id="1476466"/>
    <lineage>
        <taxon>Bacteria</taxon>
        <taxon>Pseudomonadati</taxon>
        <taxon>Pseudomonadota</taxon>
        <taxon>Alphaproteobacteria</taxon>
        <taxon>Sphingomonadales</taxon>
        <taxon>Erythrobacteraceae</taxon>
        <taxon>Croceibacterium</taxon>
    </lineage>
</organism>
<evidence type="ECO:0000313" key="2">
    <source>
        <dbReference type="Proteomes" id="UP000469430"/>
    </source>
</evidence>
<reference evidence="1 2" key="1">
    <citation type="submission" date="2019-12" db="EMBL/GenBank/DDBJ databases">
        <title>Genomic-based taxomic classification of the family Erythrobacteraceae.</title>
        <authorList>
            <person name="Xu L."/>
        </authorList>
    </citation>
    <scope>NUCLEOTIDE SEQUENCE [LARGE SCALE GENOMIC DNA]</scope>
    <source>
        <strain evidence="1 2">S36</strain>
    </source>
</reference>
<dbReference type="AlphaFoldDB" id="A0A6I4TTE9"/>
<evidence type="ECO:0000313" key="1">
    <source>
        <dbReference type="EMBL" id="MXO98401.1"/>
    </source>
</evidence>
<dbReference type="GO" id="GO:0043565">
    <property type="term" value="F:sequence-specific DNA binding"/>
    <property type="evidence" value="ECO:0007669"/>
    <property type="project" value="InterPro"/>
</dbReference>